<dbReference type="PROSITE" id="PS51733">
    <property type="entry name" value="BPL_LPL_CATALYTIC"/>
    <property type="match status" value="1"/>
</dbReference>
<dbReference type="KEGG" id="lfc:LFE_1502"/>
<dbReference type="GO" id="GO:0004077">
    <property type="term" value="F:biotin--[biotin carboxyl-carrier protein] ligase activity"/>
    <property type="evidence" value="ECO:0007669"/>
    <property type="project" value="InterPro"/>
</dbReference>
<dbReference type="InterPro" id="IPR045864">
    <property type="entry name" value="aa-tRNA-synth_II/BPL/LPL"/>
</dbReference>
<dbReference type="InterPro" id="IPR004408">
    <property type="entry name" value="Biotin_CoA_COase_ligase"/>
</dbReference>
<evidence type="ECO:0000256" key="1">
    <source>
        <dbReference type="ARBA" id="ARBA00022598"/>
    </source>
</evidence>
<evidence type="ECO:0000313" key="3">
    <source>
        <dbReference type="EMBL" id="BAM07184.1"/>
    </source>
</evidence>
<evidence type="ECO:0000313" key="4">
    <source>
        <dbReference type="Proteomes" id="UP000007382"/>
    </source>
</evidence>
<sequence length="250" mass="27479">MRQSLPEDLLREDPPLFHFSEVPSTQNWLKERLESNAFPPATAVVAERQTAGRGRPGNTWHHLPGNLAMSLWIPQDKTRMALPWTILTAHSVLLVLERAMGKVFGIKYPNDIIILESGLKVGGILVESMGEKGDLIGIGLNRNTPPISGAGGMVVSGKPLPPGPLELPFWIQNVILEHFGGGFSAQDLLSFLDDRLLWKGQWISFSEGGRGARIGKILGLGERGHLRVLDPQGIEFLLPVTVRDVRRVTP</sequence>
<keyword evidence="1 3" id="KW-0436">Ligase</keyword>
<dbReference type="GO" id="GO:0005737">
    <property type="term" value="C:cytoplasm"/>
    <property type="evidence" value="ECO:0007669"/>
    <property type="project" value="TreeGrafter"/>
</dbReference>
<dbReference type="Gene3D" id="3.30.930.10">
    <property type="entry name" value="Bira Bifunctional Protein, Domain 2"/>
    <property type="match status" value="1"/>
</dbReference>
<dbReference type="SUPFAM" id="SSF55681">
    <property type="entry name" value="Class II aaRS and biotin synthetases"/>
    <property type="match status" value="1"/>
</dbReference>
<dbReference type="eggNOG" id="COG0340">
    <property type="taxonomic scope" value="Bacteria"/>
</dbReference>
<reference evidence="3 4" key="1">
    <citation type="journal article" date="2012" name="J. Bacteriol.">
        <title>Complete Genome Sequence of Leptospirillum ferrooxidans Strain C2-3, Isolated from a Fresh Volcanic Ash Deposit on the Island of Miyake, Japan.</title>
        <authorList>
            <person name="Fujimura R."/>
            <person name="Sato Y."/>
            <person name="Nishizawa T."/>
            <person name="Oshima K."/>
            <person name="Kim S.-W."/>
            <person name="Hattori M."/>
            <person name="Kamijo T."/>
            <person name="Ohta H."/>
        </authorList>
    </citation>
    <scope>NUCLEOTIDE SEQUENCE [LARGE SCALE GENOMIC DNA]</scope>
    <source>
        <strain evidence="3 4">C2-3</strain>
    </source>
</reference>
<dbReference type="STRING" id="1162668.LFE_1502"/>
<dbReference type="SMR" id="I0IPI5"/>
<reference evidence="4" key="2">
    <citation type="submission" date="2012-03" db="EMBL/GenBank/DDBJ databases">
        <title>The complete genome sequence of the pioneer microbe on fresh volcanic deposit, Leptospirillum ferrooxidans strain C2-3.</title>
        <authorList>
            <person name="Fujimura R."/>
            <person name="Sato Y."/>
            <person name="Nishizawa T."/>
            <person name="Nanba K."/>
            <person name="Oshima K."/>
            <person name="Hattori M."/>
            <person name="Kamijo T."/>
            <person name="Ohta H."/>
        </authorList>
    </citation>
    <scope>NUCLEOTIDE SEQUENCE [LARGE SCALE GENOMIC DNA]</scope>
    <source>
        <strain evidence="4">C2-3</strain>
    </source>
</reference>
<feature type="domain" description="BPL/LPL catalytic" evidence="2">
    <location>
        <begin position="11"/>
        <end position="187"/>
    </location>
</feature>
<dbReference type="NCBIfam" id="TIGR00121">
    <property type="entry name" value="birA_ligase"/>
    <property type="match status" value="1"/>
</dbReference>
<dbReference type="Pfam" id="PF03099">
    <property type="entry name" value="BPL_LplA_LipB"/>
    <property type="match status" value="1"/>
</dbReference>
<dbReference type="InterPro" id="IPR004143">
    <property type="entry name" value="BPL_LPL_catalytic"/>
</dbReference>
<name>I0IPI5_LEPFC</name>
<dbReference type="RefSeq" id="WP_014449671.1">
    <property type="nucleotide sequence ID" value="NC_017094.1"/>
</dbReference>
<organism evidence="3 4">
    <name type="scientific">Leptospirillum ferrooxidans (strain C2-3)</name>
    <dbReference type="NCBI Taxonomy" id="1162668"/>
    <lineage>
        <taxon>Bacteria</taxon>
        <taxon>Pseudomonadati</taxon>
        <taxon>Nitrospirota</taxon>
        <taxon>Nitrospiria</taxon>
        <taxon>Nitrospirales</taxon>
        <taxon>Nitrospiraceae</taxon>
        <taxon>Leptospirillum</taxon>
    </lineage>
</organism>
<dbReference type="AlphaFoldDB" id="I0IPI5"/>
<gene>
    <name evidence="3" type="ordered locus">LFE_1502</name>
</gene>
<dbReference type="EMBL" id="AP012342">
    <property type="protein sequence ID" value="BAM07184.1"/>
    <property type="molecule type" value="Genomic_DNA"/>
</dbReference>
<protein>
    <submittedName>
        <fullName evidence="3">Putative biotinacetyl-CoA-carboxylase ligase</fullName>
    </submittedName>
</protein>
<evidence type="ECO:0000259" key="2">
    <source>
        <dbReference type="PROSITE" id="PS51733"/>
    </source>
</evidence>
<dbReference type="Proteomes" id="UP000007382">
    <property type="component" value="Chromosome"/>
</dbReference>
<dbReference type="OrthoDB" id="9807064at2"/>
<proteinExistence type="predicted"/>
<dbReference type="PATRIC" id="fig|1162668.3.peg.1779"/>
<keyword evidence="4" id="KW-1185">Reference proteome</keyword>
<dbReference type="PANTHER" id="PTHR12835:SF5">
    <property type="entry name" value="BIOTIN--PROTEIN LIGASE"/>
    <property type="match status" value="1"/>
</dbReference>
<accession>I0IPI5</accession>
<dbReference type="PANTHER" id="PTHR12835">
    <property type="entry name" value="BIOTIN PROTEIN LIGASE"/>
    <property type="match status" value="1"/>
</dbReference>
<dbReference type="HOGENOM" id="CLU_1110360_0_0_0"/>